<evidence type="ECO:0000313" key="2">
    <source>
        <dbReference type="Proteomes" id="UP001176941"/>
    </source>
</evidence>
<keyword evidence="2" id="KW-1185">Reference proteome</keyword>
<protein>
    <submittedName>
        <fullName evidence="1">Uncharacterized protein</fullName>
    </submittedName>
</protein>
<dbReference type="EMBL" id="OX459962">
    <property type="protein sequence ID" value="CAI9166932.1"/>
    <property type="molecule type" value="Genomic_DNA"/>
</dbReference>
<sequence>MISWADNIEKPYVTGCLEWPVHLPQVGAGNRWTEVASERSVSHSSQKRSCFQKQLLGKQIGLGKTLMSIVFYLSHLKDQGANLHASLSLSRKCMSGIYETVLNRKRQKNTLLSLQREDSRPSEWGDFCCRPLSAPVLVSCV</sequence>
<dbReference type="Proteomes" id="UP001176941">
    <property type="component" value="Chromosome 26"/>
</dbReference>
<accession>A0ABN8Z284</accession>
<name>A0ABN8Z284_RANTA</name>
<organism evidence="1 2">
    <name type="scientific">Rangifer tarandus platyrhynchus</name>
    <name type="common">Svalbard reindeer</name>
    <dbReference type="NCBI Taxonomy" id="3082113"/>
    <lineage>
        <taxon>Eukaryota</taxon>
        <taxon>Metazoa</taxon>
        <taxon>Chordata</taxon>
        <taxon>Craniata</taxon>
        <taxon>Vertebrata</taxon>
        <taxon>Euteleostomi</taxon>
        <taxon>Mammalia</taxon>
        <taxon>Eutheria</taxon>
        <taxon>Laurasiatheria</taxon>
        <taxon>Artiodactyla</taxon>
        <taxon>Ruminantia</taxon>
        <taxon>Pecora</taxon>
        <taxon>Cervidae</taxon>
        <taxon>Odocoileinae</taxon>
        <taxon>Rangifer</taxon>
    </lineage>
</organism>
<evidence type="ECO:0000313" key="1">
    <source>
        <dbReference type="EMBL" id="CAI9166932.1"/>
    </source>
</evidence>
<reference evidence="1" key="1">
    <citation type="submission" date="2023-04" db="EMBL/GenBank/DDBJ databases">
        <authorList>
            <consortium name="ELIXIR-Norway"/>
        </authorList>
    </citation>
    <scope>NUCLEOTIDE SEQUENCE [LARGE SCALE GENOMIC DNA]</scope>
</reference>
<gene>
    <name evidence="1" type="ORF">MRATA1EN1_LOCUS15894</name>
</gene>
<proteinExistence type="predicted"/>